<keyword evidence="1" id="KW-0805">Transcription regulation</keyword>
<sequence length="203" mass="22494">MSPSTSATSTPVRRPGGRSARVQEAVHTALGRLMGETTRDKITLRQVAERAGVNPTSVYRRWGDIDTLMEEVAVAALTRDGDVIPDHGDLTADLNDWAGIIAEDITRPQRVRYLRAMVSARDLQVDNCPCMDIRQQQAELMINRAIERGEPAPTSQQVLDHVVSPLYHRVTFGLPVDRDYAVRLVSDVRAMASALTNAGRREH</sequence>
<evidence type="ECO:0000256" key="5">
    <source>
        <dbReference type="SAM" id="MobiDB-lite"/>
    </source>
</evidence>
<dbReference type="STRING" id="630515.SAMN04489812_3462"/>
<evidence type="ECO:0000256" key="1">
    <source>
        <dbReference type="ARBA" id="ARBA00023015"/>
    </source>
</evidence>
<feature type="domain" description="HTH tetR-type" evidence="6">
    <location>
        <begin position="20"/>
        <end position="80"/>
    </location>
</feature>
<dbReference type="RefSeq" id="WP_091526750.1">
    <property type="nucleotide sequence ID" value="NZ_LT629772.1"/>
</dbReference>
<feature type="compositionally biased region" description="Polar residues" evidence="5">
    <location>
        <begin position="1"/>
        <end position="11"/>
    </location>
</feature>
<dbReference type="InterPro" id="IPR001647">
    <property type="entry name" value="HTH_TetR"/>
</dbReference>
<dbReference type="InterPro" id="IPR036271">
    <property type="entry name" value="Tet_transcr_reg_TetR-rel_C_sf"/>
</dbReference>
<dbReference type="Proteomes" id="UP000199103">
    <property type="component" value="Chromosome I"/>
</dbReference>
<dbReference type="OrthoDB" id="9796019at2"/>
<dbReference type="Gene3D" id="1.10.357.10">
    <property type="entry name" value="Tetracycline Repressor, domain 2"/>
    <property type="match status" value="1"/>
</dbReference>
<evidence type="ECO:0000313" key="8">
    <source>
        <dbReference type="Proteomes" id="UP000199103"/>
    </source>
</evidence>
<evidence type="ECO:0000256" key="3">
    <source>
        <dbReference type="ARBA" id="ARBA00023163"/>
    </source>
</evidence>
<keyword evidence="2 4" id="KW-0238">DNA-binding</keyword>
<name>A0A1H1W2N9_9ACTN</name>
<proteinExistence type="predicted"/>
<dbReference type="SUPFAM" id="SSF48498">
    <property type="entry name" value="Tetracyclin repressor-like, C-terminal domain"/>
    <property type="match status" value="1"/>
</dbReference>
<feature type="region of interest" description="Disordered" evidence="5">
    <location>
        <begin position="1"/>
        <end position="21"/>
    </location>
</feature>
<dbReference type="Gene3D" id="1.10.10.60">
    <property type="entry name" value="Homeodomain-like"/>
    <property type="match status" value="1"/>
</dbReference>
<keyword evidence="3" id="KW-0804">Transcription</keyword>
<organism evidence="7 8">
    <name type="scientific">Microlunatus soli</name>
    <dbReference type="NCBI Taxonomy" id="630515"/>
    <lineage>
        <taxon>Bacteria</taxon>
        <taxon>Bacillati</taxon>
        <taxon>Actinomycetota</taxon>
        <taxon>Actinomycetes</taxon>
        <taxon>Propionibacteriales</taxon>
        <taxon>Propionibacteriaceae</taxon>
        <taxon>Microlunatus</taxon>
    </lineage>
</organism>
<dbReference type="InterPro" id="IPR011075">
    <property type="entry name" value="TetR_C"/>
</dbReference>
<evidence type="ECO:0000313" key="7">
    <source>
        <dbReference type="EMBL" id="SDS91222.1"/>
    </source>
</evidence>
<evidence type="ECO:0000256" key="2">
    <source>
        <dbReference type="ARBA" id="ARBA00023125"/>
    </source>
</evidence>
<dbReference type="AlphaFoldDB" id="A0A1H1W2N9"/>
<reference evidence="7 8" key="1">
    <citation type="submission" date="2016-10" db="EMBL/GenBank/DDBJ databases">
        <authorList>
            <person name="de Groot N.N."/>
        </authorList>
    </citation>
    <scope>NUCLEOTIDE SEQUENCE [LARGE SCALE GENOMIC DNA]</scope>
    <source>
        <strain evidence="7 8">DSM 21800</strain>
    </source>
</reference>
<accession>A0A1H1W2N9</accession>
<dbReference type="EMBL" id="LT629772">
    <property type="protein sequence ID" value="SDS91222.1"/>
    <property type="molecule type" value="Genomic_DNA"/>
</dbReference>
<dbReference type="Pfam" id="PF16859">
    <property type="entry name" value="TetR_C_11"/>
    <property type="match status" value="1"/>
</dbReference>
<feature type="DNA-binding region" description="H-T-H motif" evidence="4">
    <location>
        <begin position="43"/>
        <end position="62"/>
    </location>
</feature>
<evidence type="ECO:0000256" key="4">
    <source>
        <dbReference type="PROSITE-ProRule" id="PRU00335"/>
    </source>
</evidence>
<protein>
    <submittedName>
        <fullName evidence="7">DNA-binding transcriptional regulator, AcrR family</fullName>
    </submittedName>
</protein>
<gene>
    <name evidence="7" type="ORF">SAMN04489812_3462</name>
</gene>
<dbReference type="GO" id="GO:0003677">
    <property type="term" value="F:DNA binding"/>
    <property type="evidence" value="ECO:0007669"/>
    <property type="project" value="UniProtKB-UniRule"/>
</dbReference>
<dbReference type="InterPro" id="IPR009057">
    <property type="entry name" value="Homeodomain-like_sf"/>
</dbReference>
<dbReference type="Pfam" id="PF00440">
    <property type="entry name" value="TetR_N"/>
    <property type="match status" value="1"/>
</dbReference>
<keyword evidence="8" id="KW-1185">Reference proteome</keyword>
<evidence type="ECO:0000259" key="6">
    <source>
        <dbReference type="PROSITE" id="PS50977"/>
    </source>
</evidence>
<dbReference type="SUPFAM" id="SSF46689">
    <property type="entry name" value="Homeodomain-like"/>
    <property type="match status" value="1"/>
</dbReference>
<dbReference type="PROSITE" id="PS50977">
    <property type="entry name" value="HTH_TETR_2"/>
    <property type="match status" value="1"/>
</dbReference>